<sequence length="341" mass="39229">MQEQPRNTGVAPNARELMKHLAPYREPRNARSLVELAITVVPFLLLWLAIWAAVDAGYWIGLLLVVPAAGFLVRLFLIQHDCGHGSFFSYRLANDWVGRILGVLTLTPYDYWRHSHALHHAASGNLDHRGIGDIDTLTVSEFQARTPWRQRLYRLYRHPAVMFGIGPAYLFLLRHRLPMGLMHNGWRPWLSAMATNAAIALLAGLAIWLVGLVPFLLVHLPITFLAAAIGVWLFYVQHQFEETFWEHDGDWSFHEAALHGSSHYDLPPILRWFTANIGVHHVHHLSSRIPFYRLPEVLRDRPELHQVGRLTLLESLRSVRLVLWDEKKRRLVSFHEALQPA</sequence>
<evidence type="ECO:0000313" key="2">
    <source>
        <dbReference type="Proteomes" id="UP000616151"/>
    </source>
</evidence>
<keyword evidence="2" id="KW-1185">Reference proteome</keyword>
<protein>
    <submittedName>
        <fullName evidence="1">Fatty acid desaturase</fullName>
    </submittedName>
</protein>
<dbReference type="Proteomes" id="UP000616151">
    <property type="component" value="Unassembled WGS sequence"/>
</dbReference>
<organism evidence="1 2">
    <name type="scientific">Taklimakanibacter albus</name>
    <dbReference type="NCBI Taxonomy" id="2800327"/>
    <lineage>
        <taxon>Bacteria</taxon>
        <taxon>Pseudomonadati</taxon>
        <taxon>Pseudomonadota</taxon>
        <taxon>Alphaproteobacteria</taxon>
        <taxon>Hyphomicrobiales</taxon>
        <taxon>Aestuariivirgaceae</taxon>
        <taxon>Taklimakanibacter</taxon>
    </lineage>
</organism>
<reference evidence="1" key="1">
    <citation type="submission" date="2021-01" db="EMBL/GenBank/DDBJ databases">
        <authorList>
            <person name="Sun Q."/>
        </authorList>
    </citation>
    <scope>NUCLEOTIDE SEQUENCE</scope>
    <source>
        <strain evidence="1">YIM B02566</strain>
    </source>
</reference>
<evidence type="ECO:0000313" key="1">
    <source>
        <dbReference type="EMBL" id="MBK1869127.1"/>
    </source>
</evidence>
<name>A0ACC5R911_9HYPH</name>
<proteinExistence type="predicted"/>
<gene>
    <name evidence="1" type="ORF">JHL16_22395</name>
</gene>
<accession>A0ACC5R911</accession>
<comment type="caution">
    <text evidence="1">The sequence shown here is derived from an EMBL/GenBank/DDBJ whole genome shotgun (WGS) entry which is preliminary data.</text>
</comment>
<dbReference type="EMBL" id="JAENHL010000007">
    <property type="protein sequence ID" value="MBK1869127.1"/>
    <property type="molecule type" value="Genomic_DNA"/>
</dbReference>